<reference evidence="1" key="1">
    <citation type="journal article" date="2015" name="Nature">
        <title>Complex archaea that bridge the gap between prokaryotes and eukaryotes.</title>
        <authorList>
            <person name="Spang A."/>
            <person name="Saw J.H."/>
            <person name="Jorgensen S.L."/>
            <person name="Zaremba-Niedzwiedzka K."/>
            <person name="Martijn J."/>
            <person name="Lind A.E."/>
            <person name="van Eijk R."/>
            <person name="Schleper C."/>
            <person name="Guy L."/>
            <person name="Ettema T.J."/>
        </authorList>
    </citation>
    <scope>NUCLEOTIDE SEQUENCE</scope>
</reference>
<organism evidence="1">
    <name type="scientific">marine sediment metagenome</name>
    <dbReference type="NCBI Taxonomy" id="412755"/>
    <lineage>
        <taxon>unclassified sequences</taxon>
        <taxon>metagenomes</taxon>
        <taxon>ecological metagenomes</taxon>
    </lineage>
</organism>
<accession>A0A0F9PE79</accession>
<gene>
    <name evidence="1" type="ORF">LCGC14_0911780</name>
</gene>
<dbReference type="Pfam" id="PF00378">
    <property type="entry name" value="ECH_1"/>
    <property type="match status" value="1"/>
</dbReference>
<dbReference type="EMBL" id="LAZR01003032">
    <property type="protein sequence ID" value="KKN22762.1"/>
    <property type="molecule type" value="Genomic_DNA"/>
</dbReference>
<dbReference type="PANTHER" id="PTHR11941:SF54">
    <property type="entry name" value="ENOYL-COA HYDRATASE, MITOCHONDRIAL"/>
    <property type="match status" value="1"/>
</dbReference>
<dbReference type="CDD" id="cd06558">
    <property type="entry name" value="crotonase-like"/>
    <property type="match status" value="1"/>
</dbReference>
<dbReference type="InterPro" id="IPR029045">
    <property type="entry name" value="ClpP/crotonase-like_dom_sf"/>
</dbReference>
<protein>
    <recommendedName>
        <fullName evidence="2">Enoyl-CoA hydratase</fullName>
    </recommendedName>
</protein>
<dbReference type="InterPro" id="IPR001753">
    <property type="entry name" value="Enoyl-CoA_hydra/iso"/>
</dbReference>
<evidence type="ECO:0000313" key="1">
    <source>
        <dbReference type="EMBL" id="KKN22762.1"/>
    </source>
</evidence>
<dbReference type="PANTHER" id="PTHR11941">
    <property type="entry name" value="ENOYL-COA HYDRATASE-RELATED"/>
    <property type="match status" value="1"/>
</dbReference>
<sequence>MEYKDYKVWKIEVKNSIAWVTIDNPPVNLINMAFLVDMERFFNQVKTDDDVKVIVFQSADPEIFISHFDVTALTDFPKEAAPAAKELTGWKKYFMEFRKLPKITIAKIEGIVGGGGNEFALSMDMRFGAIGKAVFSQTEAAVGIIAGGGGTHWLTRLMGRSRSLEAMLGLMPYSAKMAERYGWINRALPADKIGQFVEILANSIAYVSAETIALVKRSVVVAEEMPREEGLLEEGHLFGIAAGTKDSKGRMNQALDSGLQSRESELGPKRRLEELKKVLGDNV</sequence>
<comment type="caution">
    <text evidence="1">The sequence shown here is derived from an EMBL/GenBank/DDBJ whole genome shotgun (WGS) entry which is preliminary data.</text>
</comment>
<proteinExistence type="predicted"/>
<dbReference type="GO" id="GO:0006635">
    <property type="term" value="P:fatty acid beta-oxidation"/>
    <property type="evidence" value="ECO:0007669"/>
    <property type="project" value="TreeGrafter"/>
</dbReference>
<dbReference type="AlphaFoldDB" id="A0A0F9PE79"/>
<dbReference type="GO" id="GO:0003824">
    <property type="term" value="F:catalytic activity"/>
    <property type="evidence" value="ECO:0007669"/>
    <property type="project" value="UniProtKB-ARBA"/>
</dbReference>
<evidence type="ECO:0008006" key="2">
    <source>
        <dbReference type="Google" id="ProtNLM"/>
    </source>
</evidence>
<dbReference type="SUPFAM" id="SSF52096">
    <property type="entry name" value="ClpP/crotonase"/>
    <property type="match status" value="1"/>
</dbReference>
<name>A0A0F9PE79_9ZZZZ</name>
<dbReference type="Gene3D" id="3.90.226.10">
    <property type="entry name" value="2-enoyl-CoA Hydratase, Chain A, domain 1"/>
    <property type="match status" value="1"/>
</dbReference>